<keyword evidence="1" id="KW-0472">Membrane</keyword>
<dbReference type="NCBIfam" id="TIGR02098">
    <property type="entry name" value="MJ0042_CXXC"/>
    <property type="match status" value="1"/>
</dbReference>
<feature type="domain" description="Zinc finger/thioredoxin putative" evidence="2">
    <location>
        <begin position="1"/>
        <end position="36"/>
    </location>
</feature>
<dbReference type="KEGG" id="naf:GQ61_05985"/>
<dbReference type="AlphaFoldDB" id="A0A1W6N557"/>
<proteinExistence type="predicted"/>
<evidence type="ECO:0000259" key="2">
    <source>
        <dbReference type="Pfam" id="PF13717"/>
    </source>
</evidence>
<keyword evidence="1" id="KW-1133">Transmembrane helix</keyword>
<reference evidence="3 4" key="1">
    <citation type="submission" date="2014-06" db="EMBL/GenBank/DDBJ databases">
        <title>The genome of the endonuclear symbiont Nucleicultrix amoebiphila.</title>
        <authorList>
            <person name="Schulz F."/>
            <person name="Horn M."/>
        </authorList>
    </citation>
    <scope>NUCLEOTIDE SEQUENCE [LARGE SCALE GENOMIC DNA]</scope>
    <source>
        <strain evidence="3 4">FS5</strain>
    </source>
</reference>
<dbReference type="Pfam" id="PF13717">
    <property type="entry name" value="Zn_ribbon_4"/>
    <property type="match status" value="1"/>
</dbReference>
<dbReference type="RefSeq" id="WP_085784418.1">
    <property type="nucleotide sequence ID" value="NZ_CP008743.1"/>
</dbReference>
<keyword evidence="4" id="KW-1185">Reference proteome</keyword>
<evidence type="ECO:0000313" key="3">
    <source>
        <dbReference type="EMBL" id="ARN84908.1"/>
    </source>
</evidence>
<evidence type="ECO:0000313" key="4">
    <source>
        <dbReference type="Proteomes" id="UP000237351"/>
    </source>
</evidence>
<name>A0A1W6N557_9PROT</name>
<dbReference type="EMBL" id="CP008743">
    <property type="protein sequence ID" value="ARN84908.1"/>
    <property type="molecule type" value="Genomic_DNA"/>
</dbReference>
<keyword evidence="1" id="KW-0812">Transmembrane</keyword>
<feature type="transmembrane region" description="Helical" evidence="1">
    <location>
        <begin position="68"/>
        <end position="87"/>
    </location>
</feature>
<accession>A0A1W6N557</accession>
<dbReference type="Proteomes" id="UP000237351">
    <property type="component" value="Chromosome"/>
</dbReference>
<dbReference type="InterPro" id="IPR011723">
    <property type="entry name" value="Znf/thioredoxin_put"/>
</dbReference>
<evidence type="ECO:0000256" key="1">
    <source>
        <dbReference type="SAM" id="Phobius"/>
    </source>
</evidence>
<dbReference type="OrthoDB" id="7159357at2"/>
<protein>
    <recommendedName>
        <fullName evidence="2">Zinc finger/thioredoxin putative domain-containing protein</fullName>
    </recommendedName>
</protein>
<organism evidence="3 4">
    <name type="scientific">Candidatus Nucleicultrix amoebiphila FS5</name>
    <dbReference type="NCBI Taxonomy" id="1414854"/>
    <lineage>
        <taxon>Bacteria</taxon>
        <taxon>Pseudomonadati</taxon>
        <taxon>Pseudomonadota</taxon>
        <taxon>Alphaproteobacteria</taxon>
        <taxon>Holosporales</taxon>
        <taxon>Candidatus Nucleicultricaceae</taxon>
        <taxon>Candidatus Nucleicultrix</taxon>
    </lineage>
</organism>
<dbReference type="STRING" id="1414854.GQ61_05985"/>
<gene>
    <name evidence="3" type="ORF">GQ61_05985</name>
</gene>
<sequence>MIITCPECDRRYMTDNQSLGDVGRDVRCVGCGHQWFQENIRISEQTDVLDLDLEEPEEENTGSILKKLIFVFVFLGLIVASFSFVIFKREWVTRLIPESKIIFENMGFSSKKTNLSIVMDNIATLQKTDKGVIQFFLVGDIKNIADGIRQIPPLKVKVMGRCDAASWTSKIEAKLKGDTECTLDQWQHDWHETRLPAGEKLSFETQSRPQIEGMQNIRVDF</sequence>